<feature type="domain" description="Nucleoporin Nup54 alpha-helical" evidence="5">
    <location>
        <begin position="192"/>
        <end position="275"/>
    </location>
</feature>
<feature type="compositionally biased region" description="Low complexity" evidence="4">
    <location>
        <begin position="42"/>
        <end position="75"/>
    </location>
</feature>
<dbReference type="GO" id="GO:0036228">
    <property type="term" value="P:protein localization to nuclear inner membrane"/>
    <property type="evidence" value="ECO:0007669"/>
    <property type="project" value="TreeGrafter"/>
</dbReference>
<keyword evidence="7" id="KW-1185">Reference proteome</keyword>
<evidence type="ECO:0000256" key="1">
    <source>
        <dbReference type="ARBA" id="ARBA00004123"/>
    </source>
</evidence>
<dbReference type="Pfam" id="PF13874">
    <property type="entry name" value="Nup54"/>
    <property type="match status" value="1"/>
</dbReference>
<comment type="subcellular location">
    <subcellularLocation>
        <location evidence="1">Nucleus</location>
    </subcellularLocation>
</comment>
<name>A0A1E5UUR2_9POAL</name>
<dbReference type="GO" id="GO:0006607">
    <property type="term" value="P:NLS-bearing protein import into nucleus"/>
    <property type="evidence" value="ECO:0007669"/>
    <property type="project" value="TreeGrafter"/>
</dbReference>
<proteinExistence type="predicted"/>
<dbReference type="GO" id="GO:0006999">
    <property type="term" value="P:nuclear pore organization"/>
    <property type="evidence" value="ECO:0007669"/>
    <property type="project" value="TreeGrafter"/>
</dbReference>
<dbReference type="STRING" id="888268.A0A1E5UUR2"/>
<feature type="region of interest" description="Disordered" evidence="4">
    <location>
        <begin position="1"/>
        <end position="75"/>
    </location>
</feature>
<evidence type="ECO:0000259" key="5">
    <source>
        <dbReference type="Pfam" id="PF13874"/>
    </source>
</evidence>
<dbReference type="PANTHER" id="PTHR13000:SF0">
    <property type="entry name" value="NUCLEOPORIN P54"/>
    <property type="match status" value="1"/>
</dbReference>
<dbReference type="EMBL" id="LWDX02062534">
    <property type="protein sequence ID" value="OEL16610.1"/>
    <property type="molecule type" value="Genomic_DNA"/>
</dbReference>
<feature type="compositionally biased region" description="Polar residues" evidence="4">
    <location>
        <begin position="1"/>
        <end position="37"/>
    </location>
</feature>
<keyword evidence="3" id="KW-0539">Nucleus</keyword>
<protein>
    <submittedName>
        <fullName evidence="6">Nuclear pore complex protein NUP54</fullName>
    </submittedName>
</protein>
<accession>A0A1E5UUR2</accession>
<comment type="caution">
    <text evidence="6">The sequence shown here is derived from an EMBL/GenBank/DDBJ whole genome shotgun (WGS) entry which is preliminary data.</text>
</comment>
<evidence type="ECO:0000256" key="3">
    <source>
        <dbReference type="ARBA" id="ARBA00023242"/>
    </source>
</evidence>
<dbReference type="InterPro" id="IPR025712">
    <property type="entry name" value="Nup54_alpha-helical_dom"/>
</dbReference>
<reference evidence="6 7" key="1">
    <citation type="submission" date="2016-09" db="EMBL/GenBank/DDBJ databases">
        <title>The draft genome of Dichanthelium oligosanthes: A C3 panicoid grass species.</title>
        <authorList>
            <person name="Studer A.J."/>
            <person name="Schnable J.C."/>
            <person name="Brutnell T.P."/>
        </authorList>
    </citation>
    <scope>NUCLEOTIDE SEQUENCE [LARGE SCALE GENOMIC DNA]</scope>
    <source>
        <strain evidence="7">cv. Kellogg 1175</strain>
        <tissue evidence="6">Leaf</tissue>
    </source>
</reference>
<dbReference type="OrthoDB" id="6162375at2759"/>
<dbReference type="GO" id="GO:0017056">
    <property type="term" value="F:structural constituent of nuclear pore"/>
    <property type="evidence" value="ECO:0007669"/>
    <property type="project" value="TreeGrafter"/>
</dbReference>
<evidence type="ECO:0000313" key="6">
    <source>
        <dbReference type="EMBL" id="OEL16610.1"/>
    </source>
</evidence>
<organism evidence="6 7">
    <name type="scientific">Dichanthelium oligosanthes</name>
    <dbReference type="NCBI Taxonomy" id="888268"/>
    <lineage>
        <taxon>Eukaryota</taxon>
        <taxon>Viridiplantae</taxon>
        <taxon>Streptophyta</taxon>
        <taxon>Embryophyta</taxon>
        <taxon>Tracheophyta</taxon>
        <taxon>Spermatophyta</taxon>
        <taxon>Magnoliopsida</taxon>
        <taxon>Liliopsida</taxon>
        <taxon>Poales</taxon>
        <taxon>Poaceae</taxon>
        <taxon>PACMAD clade</taxon>
        <taxon>Panicoideae</taxon>
        <taxon>Panicodae</taxon>
        <taxon>Paniceae</taxon>
        <taxon>Dichantheliinae</taxon>
        <taxon>Dichanthelium</taxon>
    </lineage>
</organism>
<evidence type="ECO:0000313" key="7">
    <source>
        <dbReference type="Proteomes" id="UP000095767"/>
    </source>
</evidence>
<evidence type="ECO:0000256" key="4">
    <source>
        <dbReference type="SAM" id="MobiDB-lite"/>
    </source>
</evidence>
<keyword evidence="2" id="KW-0813">Transport</keyword>
<dbReference type="InterPro" id="IPR024864">
    <property type="entry name" value="Nup54/Nup57/Nup44"/>
</dbReference>
<dbReference type="Proteomes" id="UP000095767">
    <property type="component" value="Unassembled WGS sequence"/>
</dbReference>
<dbReference type="AlphaFoldDB" id="A0A1E5UUR2"/>
<dbReference type="PANTHER" id="PTHR13000">
    <property type="entry name" value="NUCLEOPORIN P54"/>
    <property type="match status" value="1"/>
</dbReference>
<sequence>MFGTPTSSPLFGTPSSAPSFGTPSATPAFGTPSTTTPAFGGASSTPAFGTPSPAPAFGAASSTPAFGTPSPSPAFGAASSAPAFGGLSAFGTPSSASAFGAPSATPAFGATPSPSPFGFQQQATPSPSPFGLLGGGGGQITTQMAPVAPLPLSPSDRDIQAIVDAYKEDPGNPRYAFRHLLFSVTEPSQRVKPVAASDIMWAEAMGKLECMDSADRERLWPQLVQGFKDLSHRLKLQDEVLVSDTDRLSMTHSNVKKALQQQTEAVAKLGNVLKRDIRDLEIIQSEDTDMAEDSVGRRALKM</sequence>
<gene>
    <name evidence="6" type="ORF">BAE44_0022370</name>
</gene>
<evidence type="ECO:0000256" key="2">
    <source>
        <dbReference type="ARBA" id="ARBA00022448"/>
    </source>
</evidence>
<dbReference type="GO" id="GO:0044613">
    <property type="term" value="C:nuclear pore central transport channel"/>
    <property type="evidence" value="ECO:0007669"/>
    <property type="project" value="TreeGrafter"/>
</dbReference>